<feature type="transmembrane region" description="Helical" evidence="8">
    <location>
        <begin position="100"/>
        <end position="128"/>
    </location>
</feature>
<name>A0A256F5T2_9HYPH</name>
<protein>
    <recommendedName>
        <fullName evidence="2">histidine kinase</fullName>
        <ecNumber evidence="2">2.7.13.3</ecNumber>
    </recommendedName>
</protein>
<evidence type="ECO:0000256" key="8">
    <source>
        <dbReference type="SAM" id="Phobius"/>
    </source>
</evidence>
<organism evidence="10 11">
    <name type="scientific">Brucella rhizosphaerae</name>
    <dbReference type="NCBI Taxonomy" id="571254"/>
    <lineage>
        <taxon>Bacteria</taxon>
        <taxon>Pseudomonadati</taxon>
        <taxon>Pseudomonadota</taxon>
        <taxon>Alphaproteobacteria</taxon>
        <taxon>Hyphomicrobiales</taxon>
        <taxon>Brucellaceae</taxon>
        <taxon>Brucella/Ochrobactrum group</taxon>
        <taxon>Brucella</taxon>
    </lineage>
</organism>
<dbReference type="CDD" id="cd16922">
    <property type="entry name" value="HATPase_EvgS-ArcB-TorS-like"/>
    <property type="match status" value="1"/>
</dbReference>
<dbReference type="Pfam" id="PF02518">
    <property type="entry name" value="HATPase_c"/>
    <property type="match status" value="1"/>
</dbReference>
<keyword evidence="8" id="KW-0472">Membrane</keyword>
<dbReference type="InterPro" id="IPR036890">
    <property type="entry name" value="HATPase_C_sf"/>
</dbReference>
<dbReference type="InterPro" id="IPR003661">
    <property type="entry name" value="HisK_dim/P_dom"/>
</dbReference>
<feature type="transmembrane region" description="Helical" evidence="8">
    <location>
        <begin position="140"/>
        <end position="158"/>
    </location>
</feature>
<dbReference type="RefSeq" id="WP_094579097.1">
    <property type="nucleotide sequence ID" value="NZ_JBHEEL010000001.1"/>
</dbReference>
<proteinExistence type="predicted"/>
<dbReference type="PROSITE" id="PS50109">
    <property type="entry name" value="HIS_KIN"/>
    <property type="match status" value="1"/>
</dbReference>
<dbReference type="InterPro" id="IPR003594">
    <property type="entry name" value="HATPase_dom"/>
</dbReference>
<dbReference type="InterPro" id="IPR050736">
    <property type="entry name" value="Sensor_HK_Regulatory"/>
</dbReference>
<keyword evidence="11" id="KW-1185">Reference proteome</keyword>
<dbReference type="EC" id="2.7.13.3" evidence="2"/>
<evidence type="ECO:0000256" key="3">
    <source>
        <dbReference type="ARBA" id="ARBA00022553"/>
    </source>
</evidence>
<dbReference type="PANTHER" id="PTHR43711">
    <property type="entry name" value="TWO-COMPONENT HISTIDINE KINASE"/>
    <property type="match status" value="1"/>
</dbReference>
<keyword evidence="8" id="KW-0812">Transmembrane</keyword>
<gene>
    <name evidence="10" type="ORF">CEV32_2641</name>
</gene>
<keyword evidence="6" id="KW-0902">Two-component regulatory system</keyword>
<evidence type="ECO:0000259" key="9">
    <source>
        <dbReference type="PROSITE" id="PS50109"/>
    </source>
</evidence>
<evidence type="ECO:0000256" key="6">
    <source>
        <dbReference type="ARBA" id="ARBA00023012"/>
    </source>
</evidence>
<reference evidence="10 11" key="1">
    <citation type="submission" date="2017-07" db="EMBL/GenBank/DDBJ databases">
        <title>Phylogenetic study on the rhizospheric bacterium Ochrobactrum sp. A44.</title>
        <authorList>
            <person name="Krzyzanowska D.M."/>
            <person name="Ossowicki A."/>
            <person name="Rajewska M."/>
            <person name="Maciag T."/>
            <person name="Kaczynski Z."/>
            <person name="Czerwicka M."/>
            <person name="Jafra S."/>
        </authorList>
    </citation>
    <scope>NUCLEOTIDE SEQUENCE [LARGE SCALE GENOMIC DNA]</scope>
    <source>
        <strain evidence="10 11">PR17</strain>
    </source>
</reference>
<accession>A0A256F5T2</accession>
<comment type="caution">
    <text evidence="10">The sequence shown here is derived from an EMBL/GenBank/DDBJ whole genome shotgun (WGS) entry which is preliminary data.</text>
</comment>
<evidence type="ECO:0000256" key="1">
    <source>
        <dbReference type="ARBA" id="ARBA00000085"/>
    </source>
</evidence>
<dbReference type="CDD" id="cd00082">
    <property type="entry name" value="HisKA"/>
    <property type="match status" value="1"/>
</dbReference>
<dbReference type="SMART" id="SM00388">
    <property type="entry name" value="HisKA"/>
    <property type="match status" value="1"/>
</dbReference>
<dbReference type="Gene3D" id="3.30.565.10">
    <property type="entry name" value="Histidine kinase-like ATPase, C-terminal domain"/>
    <property type="match status" value="1"/>
</dbReference>
<evidence type="ECO:0000256" key="7">
    <source>
        <dbReference type="SAM" id="MobiDB-lite"/>
    </source>
</evidence>
<comment type="catalytic activity">
    <reaction evidence="1">
        <text>ATP + protein L-histidine = ADP + protein N-phospho-L-histidine.</text>
        <dbReference type="EC" id="2.7.13.3"/>
    </reaction>
</comment>
<dbReference type="PANTHER" id="PTHR43711:SF26">
    <property type="entry name" value="SENSOR HISTIDINE KINASE RCSC"/>
    <property type="match status" value="1"/>
</dbReference>
<dbReference type="Gene3D" id="1.10.287.130">
    <property type="match status" value="1"/>
</dbReference>
<dbReference type="InterPro" id="IPR005467">
    <property type="entry name" value="His_kinase_dom"/>
</dbReference>
<keyword evidence="8" id="KW-1133">Transmembrane helix</keyword>
<dbReference type="EMBL" id="NNRK01000034">
    <property type="protein sequence ID" value="OYR10204.1"/>
    <property type="molecule type" value="Genomic_DNA"/>
</dbReference>
<dbReference type="Gene3D" id="3.30.450.20">
    <property type="entry name" value="PAS domain"/>
    <property type="match status" value="1"/>
</dbReference>
<dbReference type="InterPro" id="IPR004358">
    <property type="entry name" value="Sig_transdc_His_kin-like_C"/>
</dbReference>
<feature type="transmembrane region" description="Helical" evidence="8">
    <location>
        <begin position="65"/>
        <end position="88"/>
    </location>
</feature>
<dbReference type="SUPFAM" id="SSF47384">
    <property type="entry name" value="Homodimeric domain of signal transducing histidine kinase"/>
    <property type="match status" value="1"/>
</dbReference>
<evidence type="ECO:0000313" key="11">
    <source>
        <dbReference type="Proteomes" id="UP000216345"/>
    </source>
</evidence>
<feature type="domain" description="Histidine kinase" evidence="9">
    <location>
        <begin position="336"/>
        <end position="560"/>
    </location>
</feature>
<dbReference type="GO" id="GO:0000155">
    <property type="term" value="F:phosphorelay sensor kinase activity"/>
    <property type="evidence" value="ECO:0007669"/>
    <property type="project" value="InterPro"/>
</dbReference>
<dbReference type="OrthoDB" id="9813151at2"/>
<dbReference type="Pfam" id="PF00512">
    <property type="entry name" value="HisKA"/>
    <property type="match status" value="1"/>
</dbReference>
<dbReference type="Proteomes" id="UP000216345">
    <property type="component" value="Unassembled WGS sequence"/>
</dbReference>
<dbReference type="PRINTS" id="PR00344">
    <property type="entry name" value="BCTRLSENSOR"/>
</dbReference>
<feature type="transmembrane region" description="Helical" evidence="8">
    <location>
        <begin position="164"/>
        <end position="184"/>
    </location>
</feature>
<dbReference type="InterPro" id="IPR036097">
    <property type="entry name" value="HisK_dim/P_sf"/>
</dbReference>
<dbReference type="AlphaFoldDB" id="A0A256F5T2"/>
<dbReference type="SMART" id="SM00387">
    <property type="entry name" value="HATPase_c"/>
    <property type="match status" value="1"/>
</dbReference>
<dbReference type="SUPFAM" id="SSF55874">
    <property type="entry name" value="ATPase domain of HSP90 chaperone/DNA topoisomerase II/histidine kinase"/>
    <property type="match status" value="1"/>
</dbReference>
<evidence type="ECO:0000313" key="10">
    <source>
        <dbReference type="EMBL" id="OYR10204.1"/>
    </source>
</evidence>
<keyword evidence="4" id="KW-0808">Transferase</keyword>
<keyword evidence="5 10" id="KW-0418">Kinase</keyword>
<evidence type="ECO:0000256" key="4">
    <source>
        <dbReference type="ARBA" id="ARBA00022679"/>
    </source>
</evidence>
<feature type="transmembrane region" description="Helical" evidence="8">
    <location>
        <begin position="38"/>
        <end position="58"/>
    </location>
</feature>
<feature type="region of interest" description="Disordered" evidence="7">
    <location>
        <begin position="585"/>
        <end position="616"/>
    </location>
</feature>
<evidence type="ECO:0000256" key="5">
    <source>
        <dbReference type="ARBA" id="ARBA00022777"/>
    </source>
</evidence>
<keyword evidence="3" id="KW-0597">Phosphoprotein</keyword>
<sequence>MNAILLKAAQTVGTQVQALARFHERFCQRWTEQSDVSAIHVVGSFMLVPVLLFAAVLASEVTTGFVALAVLAASFAGVAMIFCALSLMGLSATVLGTLNFAIYGAGLAAIGMFVHSSNIALCMMAVCLPLEVWFVSRKPFATIAGVAVAVCVLSVFALTSGIAVAGGSLASLLVTIVYMASLLARSFTIKSVAAEKPLAKQKPVVAKGDVQLSMDIEGVISEIDAQSATLLGVEPRMFEGAALIDRVHVADRVEYLSLLADLRSGHTARTADIRLRTLESGNPVFLAFRMEGAAANGVITLVGRSLEGEQKLIEEINALKAQLEAERIGKGRLLATVSHELRTPLNSIIGFSDMLSHEMGCQLQNEKQREYAGLIHKSGHYLLELVNSVLDNSRLETGTYRIEPQSFNFRDAAEMCAAVMLPQAEKKGLALCHRVNATAGEVVADRRAVQQILINLSANAVKFTEPGGCVTIDAARVMVDGRLQLEIIVSDTGIGIEPEDMQRIGSPFVRADNNYARAQEGSGLGLSVVKGLVELHQGTMQIKSCVGEGTVVTIHLPVAGPQELFEQDVLGAEDQQQLGTVIDMHRHQGERNNEWQKDETREQSPERIDAQARKTA</sequence>
<evidence type="ECO:0000256" key="2">
    <source>
        <dbReference type="ARBA" id="ARBA00012438"/>
    </source>
</evidence>